<comment type="caution">
    <text evidence="3">The sequence shown here is derived from an EMBL/GenBank/DDBJ whole genome shotgun (WGS) entry which is preliminary data.</text>
</comment>
<dbReference type="PANTHER" id="PTHR33713">
    <property type="entry name" value="ANTITOXIN YAFN-RELATED"/>
    <property type="match status" value="1"/>
</dbReference>
<comment type="similarity">
    <text evidence="1 2">Belongs to the phD/YefM antitoxin family.</text>
</comment>
<reference evidence="3 4" key="1">
    <citation type="journal article" date="2013" name="ISME J.">
        <title>Metabolic model for the filamentous 'Candidatus Microthrix parvicella' based on genomic and metagenomic analyses.</title>
        <authorList>
            <person name="Jon McIlroy S."/>
            <person name="Kristiansen R."/>
            <person name="Albertsen M."/>
            <person name="Michael Karst S."/>
            <person name="Rossetti S."/>
            <person name="Lund Nielsen J."/>
            <person name="Tandoi V."/>
            <person name="James Seviour R."/>
            <person name="Nielsen P.H."/>
        </authorList>
    </citation>
    <scope>NUCLEOTIDE SEQUENCE [LARGE SCALE GENOMIC DNA]</scope>
    <source>
        <strain evidence="3 4">RN1</strain>
    </source>
</reference>
<dbReference type="InterPro" id="IPR036165">
    <property type="entry name" value="YefM-like_sf"/>
</dbReference>
<dbReference type="SUPFAM" id="SSF143120">
    <property type="entry name" value="YefM-like"/>
    <property type="match status" value="1"/>
</dbReference>
<protein>
    <recommendedName>
        <fullName evidence="2">Antitoxin</fullName>
    </recommendedName>
</protein>
<dbReference type="HOGENOM" id="CLU_1821856_0_0_11"/>
<dbReference type="Pfam" id="PF02604">
    <property type="entry name" value="PhdYeFM_antitox"/>
    <property type="match status" value="1"/>
</dbReference>
<comment type="function">
    <text evidence="2">Antitoxin component of a type II toxin-antitoxin (TA) system.</text>
</comment>
<evidence type="ECO:0000256" key="1">
    <source>
        <dbReference type="ARBA" id="ARBA00009981"/>
    </source>
</evidence>
<keyword evidence="4" id="KW-1185">Reference proteome</keyword>
<dbReference type="AlphaFoldDB" id="R4Z0T7"/>
<dbReference type="InterPro" id="IPR051405">
    <property type="entry name" value="phD/YefM_antitoxin"/>
</dbReference>
<gene>
    <name evidence="3" type="ORF">BN381_350140</name>
</gene>
<dbReference type="Gene3D" id="3.40.1620.10">
    <property type="entry name" value="YefM-like domain"/>
    <property type="match status" value="1"/>
</dbReference>
<dbReference type="PANTHER" id="PTHR33713:SF10">
    <property type="entry name" value="ANTITOXIN YAFN"/>
    <property type="match status" value="1"/>
</dbReference>
<proteinExistence type="inferred from homology"/>
<name>R4Z0T7_9ACTN</name>
<dbReference type="Proteomes" id="UP000018291">
    <property type="component" value="Unassembled WGS sequence"/>
</dbReference>
<evidence type="ECO:0000313" key="4">
    <source>
        <dbReference type="Proteomes" id="UP000018291"/>
    </source>
</evidence>
<dbReference type="InterPro" id="IPR006442">
    <property type="entry name" value="Antitoxin_Phd/YefM"/>
</dbReference>
<accession>R4Z0T7</accession>
<dbReference type="NCBIfam" id="TIGR01552">
    <property type="entry name" value="phd_fam"/>
    <property type="match status" value="1"/>
</dbReference>
<dbReference type="EMBL" id="CANL01000029">
    <property type="protein sequence ID" value="CCM64280.1"/>
    <property type="molecule type" value="Genomic_DNA"/>
</dbReference>
<dbReference type="RefSeq" id="WP_012228081.1">
    <property type="nucleotide sequence ID" value="NZ_HG422565.1"/>
</dbReference>
<sequence>MRASLILTNDSPPVLRSRACGQRFSDEASFDPENGLNPRSNMAILMAMMAQEHLALADVKNRLSEVVDQLEREHGRVVVTKHGRPAVVMLSVEDLESLEETLEIMSDQQLMDEIREGRAELAAGRGEVLTHEEVLAQVTPE</sequence>
<organism evidence="3 4">
    <name type="scientific">Candidatus Neomicrothrix parvicella RN1</name>
    <dbReference type="NCBI Taxonomy" id="1229780"/>
    <lineage>
        <taxon>Bacteria</taxon>
        <taxon>Bacillati</taxon>
        <taxon>Actinomycetota</taxon>
        <taxon>Acidimicrobiia</taxon>
        <taxon>Acidimicrobiales</taxon>
        <taxon>Microthrixaceae</taxon>
        <taxon>Candidatus Neomicrothrix</taxon>
    </lineage>
</organism>
<evidence type="ECO:0000313" key="3">
    <source>
        <dbReference type="EMBL" id="CCM64280.1"/>
    </source>
</evidence>
<dbReference type="Gene3D" id="1.10.1220.170">
    <property type="match status" value="1"/>
</dbReference>
<dbReference type="eggNOG" id="COG2161">
    <property type="taxonomic scope" value="Bacteria"/>
</dbReference>
<dbReference type="STRING" id="1229780.BN381_350140"/>
<evidence type="ECO:0000256" key="2">
    <source>
        <dbReference type="RuleBase" id="RU362080"/>
    </source>
</evidence>